<protein>
    <recommendedName>
        <fullName evidence="3">DUF317 domain-containing protein</fullName>
    </recommendedName>
</protein>
<evidence type="ECO:0008006" key="3">
    <source>
        <dbReference type="Google" id="ProtNLM"/>
    </source>
</evidence>
<evidence type="ECO:0000313" key="1">
    <source>
        <dbReference type="EMBL" id="MFC5724145.1"/>
    </source>
</evidence>
<name>A0ABW0Z5P3_9ACTN</name>
<sequence length="125" mass="14155">MPDLDHWQQPGGWPRDDYFKAVHDSIAAMGIQPEDWWQGDPWEGAIILGEDALTGTRFQGYDEVVVSWRVGQDCEPRHADDFTGDGWYLVIARADNRQVRELARLPYLAEPEQVAEAVRTALTGS</sequence>
<proteinExistence type="predicted"/>
<accession>A0ABW0Z5P3</accession>
<keyword evidence="2" id="KW-1185">Reference proteome</keyword>
<gene>
    <name evidence="1" type="ORF">ACFP1Z_28660</name>
</gene>
<organism evidence="1 2">
    <name type="scientific">Streptomyces gamaensis</name>
    <dbReference type="NCBI Taxonomy" id="1763542"/>
    <lineage>
        <taxon>Bacteria</taxon>
        <taxon>Bacillati</taxon>
        <taxon>Actinomycetota</taxon>
        <taxon>Actinomycetes</taxon>
        <taxon>Kitasatosporales</taxon>
        <taxon>Streptomycetaceae</taxon>
        <taxon>Streptomyces</taxon>
    </lineage>
</organism>
<evidence type="ECO:0000313" key="2">
    <source>
        <dbReference type="Proteomes" id="UP001596083"/>
    </source>
</evidence>
<reference evidence="2" key="1">
    <citation type="journal article" date="2019" name="Int. J. Syst. Evol. Microbiol.">
        <title>The Global Catalogue of Microorganisms (GCM) 10K type strain sequencing project: providing services to taxonomists for standard genome sequencing and annotation.</title>
        <authorList>
            <consortium name="The Broad Institute Genomics Platform"/>
            <consortium name="The Broad Institute Genome Sequencing Center for Infectious Disease"/>
            <person name="Wu L."/>
            <person name="Ma J."/>
        </authorList>
    </citation>
    <scope>NUCLEOTIDE SEQUENCE [LARGE SCALE GENOMIC DNA]</scope>
    <source>
        <strain evidence="2">CGMCC 4.7304</strain>
    </source>
</reference>
<dbReference type="Proteomes" id="UP001596083">
    <property type="component" value="Unassembled WGS sequence"/>
</dbReference>
<comment type="caution">
    <text evidence="1">The sequence shown here is derived from an EMBL/GenBank/DDBJ whole genome shotgun (WGS) entry which is preliminary data.</text>
</comment>
<dbReference type="RefSeq" id="WP_390320578.1">
    <property type="nucleotide sequence ID" value="NZ_JBHSPB010000024.1"/>
</dbReference>
<dbReference type="EMBL" id="JBHSPB010000024">
    <property type="protein sequence ID" value="MFC5724145.1"/>
    <property type="molecule type" value="Genomic_DNA"/>
</dbReference>